<proteinExistence type="predicted"/>
<name>A0A6H0XTP7_9PEZI</name>
<dbReference type="Proteomes" id="UP000503462">
    <property type="component" value="Chromosome 2"/>
</dbReference>
<gene>
    <name evidence="2" type="ORF">AMS68_003506</name>
</gene>
<feature type="region of interest" description="Disordered" evidence="1">
    <location>
        <begin position="1"/>
        <end position="88"/>
    </location>
</feature>
<evidence type="ECO:0000256" key="1">
    <source>
        <dbReference type="SAM" id="MobiDB-lite"/>
    </source>
</evidence>
<evidence type="ECO:0000313" key="3">
    <source>
        <dbReference type="Proteomes" id="UP000503462"/>
    </source>
</evidence>
<keyword evidence="3" id="KW-1185">Reference proteome</keyword>
<evidence type="ECO:0000313" key="2">
    <source>
        <dbReference type="EMBL" id="QIW97988.1"/>
    </source>
</evidence>
<dbReference type="OrthoDB" id="2103031at2759"/>
<sequence length="343" mass="39406">MNWLWSSSKSTKDATSELDSGLRDFLKEETARTQADTKPTKQSAAHRPANVPSREYASQLGLDSPGQDQDRNASSLEPQQPIVPEESQFQDGRYAHLWKTYRSEEQLAKAGMTDQDRLGDILHNIKDRKAAIGRAAIENCVVEQLEQHMCYVKGSYYDLATFCSEPSKRFNRCYEMQARFLKALGYLSMPRSAEEEERIQMHADKLYQQMLEREKQAQEIKEQGKELSPAKPLLDGEETVKALGEQSAYAKLRQQALQQQESANLAMFNKAEQEKIRATLKDMNEEQRALELQLLAAELRVNKDVAEQLKSQQNEELQQRRERRESGNETIGDKIKRYGGWQQ</sequence>
<accession>A0A6H0XTP7</accession>
<feature type="compositionally biased region" description="Basic and acidic residues" evidence="1">
    <location>
        <begin position="10"/>
        <end position="31"/>
    </location>
</feature>
<dbReference type="EMBL" id="CP051140">
    <property type="protein sequence ID" value="QIW97988.1"/>
    <property type="molecule type" value="Genomic_DNA"/>
</dbReference>
<protein>
    <submittedName>
        <fullName evidence="2">Uncharacterized protein</fullName>
    </submittedName>
</protein>
<feature type="compositionally biased region" description="Polar residues" evidence="1">
    <location>
        <begin position="32"/>
        <end position="43"/>
    </location>
</feature>
<feature type="compositionally biased region" description="Basic and acidic residues" evidence="1">
    <location>
        <begin position="317"/>
        <end position="336"/>
    </location>
</feature>
<dbReference type="AlphaFoldDB" id="A0A6H0XTP7"/>
<organism evidence="2 3">
    <name type="scientific">Peltaster fructicola</name>
    <dbReference type="NCBI Taxonomy" id="286661"/>
    <lineage>
        <taxon>Eukaryota</taxon>
        <taxon>Fungi</taxon>
        <taxon>Dikarya</taxon>
        <taxon>Ascomycota</taxon>
        <taxon>Pezizomycotina</taxon>
        <taxon>Dothideomycetes</taxon>
        <taxon>Dothideomycetes incertae sedis</taxon>
        <taxon>Peltaster</taxon>
    </lineage>
</organism>
<feature type="region of interest" description="Disordered" evidence="1">
    <location>
        <begin position="310"/>
        <end position="343"/>
    </location>
</feature>
<reference evidence="2 3" key="1">
    <citation type="journal article" date="2016" name="Sci. Rep.">
        <title>Peltaster fructicola genome reveals evolution from an invasive phytopathogen to an ectophytic parasite.</title>
        <authorList>
            <person name="Xu C."/>
            <person name="Chen H."/>
            <person name="Gleason M.L."/>
            <person name="Xu J.R."/>
            <person name="Liu H."/>
            <person name="Zhang R."/>
            <person name="Sun G."/>
        </authorList>
    </citation>
    <scope>NUCLEOTIDE SEQUENCE [LARGE SCALE GENOMIC DNA]</scope>
    <source>
        <strain evidence="2 3">LNHT1506</strain>
    </source>
</reference>